<sequence>MTDTTANPLTDEEREELEALRAEKARREEEERTRREREELEALRAEQERIDAEILAERALAECAEQRHEAARQPAGASSAEGQAAAGRSEKVPSSAASARVVSFATPPSAPSQGDPQGGSASKSFGERMVTSDAVDGDGIPTMPMAQKIILVIACIALVAFAIYTVTR</sequence>
<keyword evidence="2" id="KW-1133">Transmembrane helix</keyword>
<feature type="region of interest" description="Disordered" evidence="1">
    <location>
        <begin position="1"/>
        <end position="50"/>
    </location>
</feature>
<dbReference type="STRING" id="445975.COLSTE_01452"/>
<proteinExistence type="predicted"/>
<feature type="region of interest" description="Disordered" evidence="1">
    <location>
        <begin position="64"/>
        <end position="125"/>
    </location>
</feature>
<dbReference type="Proteomes" id="UP000003560">
    <property type="component" value="Unassembled WGS sequence"/>
</dbReference>
<comment type="caution">
    <text evidence="3">The sequence shown here is derived from an EMBL/GenBank/DDBJ whole genome shotgun (WGS) entry which is preliminary data.</text>
</comment>
<evidence type="ECO:0000256" key="1">
    <source>
        <dbReference type="SAM" id="MobiDB-lite"/>
    </source>
</evidence>
<accession>B6GBJ2</accession>
<name>B6GBJ2_9ACTN</name>
<dbReference type="GeneID" id="98003187"/>
<evidence type="ECO:0000313" key="3">
    <source>
        <dbReference type="EMBL" id="EEA90345.1"/>
    </source>
</evidence>
<feature type="transmembrane region" description="Helical" evidence="2">
    <location>
        <begin position="149"/>
        <end position="167"/>
    </location>
</feature>
<feature type="compositionally biased region" description="Basic and acidic residues" evidence="1">
    <location>
        <begin position="17"/>
        <end position="50"/>
    </location>
</feature>
<evidence type="ECO:0000313" key="4">
    <source>
        <dbReference type="Proteomes" id="UP000003560"/>
    </source>
</evidence>
<dbReference type="HOGENOM" id="CLU_1583696_0_0_11"/>
<evidence type="ECO:0000256" key="2">
    <source>
        <dbReference type="SAM" id="Phobius"/>
    </source>
</evidence>
<dbReference type="RefSeq" id="WP_006721095.1">
    <property type="nucleotide sequence ID" value="NZ_CP085935.1"/>
</dbReference>
<gene>
    <name evidence="3" type="ORF">COLSTE_01452</name>
</gene>
<keyword evidence="2" id="KW-0472">Membrane</keyword>
<dbReference type="AlphaFoldDB" id="B6GBJ2"/>
<feature type="compositionally biased region" description="Low complexity" evidence="1">
    <location>
        <begin position="75"/>
        <end position="105"/>
    </location>
</feature>
<keyword evidence="4" id="KW-1185">Reference proteome</keyword>
<reference evidence="3 4" key="1">
    <citation type="submission" date="2008-10" db="EMBL/GenBank/DDBJ databases">
        <title>Draft genome sequence of Collinsella stercoris (DSM 13279).</title>
        <authorList>
            <person name="Sudarsanam P."/>
            <person name="Ley R."/>
            <person name="Guruge J."/>
            <person name="Turnbaugh P.J."/>
            <person name="Mahowald M."/>
            <person name="Liep D."/>
            <person name="Gordon J."/>
        </authorList>
    </citation>
    <scope>NUCLEOTIDE SEQUENCE [LARGE SCALE GENOMIC DNA]</scope>
    <source>
        <strain evidence="3 4">DSM 13279</strain>
    </source>
</reference>
<keyword evidence="2" id="KW-0812">Transmembrane</keyword>
<feature type="compositionally biased region" description="Polar residues" evidence="1">
    <location>
        <begin position="111"/>
        <end position="123"/>
    </location>
</feature>
<dbReference type="eggNOG" id="ENOG5031TY9">
    <property type="taxonomic scope" value="Bacteria"/>
</dbReference>
<dbReference type="EMBL" id="ABXJ01000077">
    <property type="protein sequence ID" value="EEA90345.1"/>
    <property type="molecule type" value="Genomic_DNA"/>
</dbReference>
<protein>
    <submittedName>
        <fullName evidence="3">Uncharacterized protein</fullName>
    </submittedName>
</protein>
<reference evidence="3 4" key="2">
    <citation type="submission" date="2008-10" db="EMBL/GenBank/DDBJ databases">
        <authorList>
            <person name="Fulton L."/>
            <person name="Clifton S."/>
            <person name="Fulton B."/>
            <person name="Xu J."/>
            <person name="Minx P."/>
            <person name="Pepin K.H."/>
            <person name="Johnson M."/>
            <person name="Thiruvilangam P."/>
            <person name="Bhonagiri V."/>
            <person name="Nash W.E."/>
            <person name="Mardis E.R."/>
            <person name="Wilson R.K."/>
        </authorList>
    </citation>
    <scope>NUCLEOTIDE SEQUENCE [LARGE SCALE GENOMIC DNA]</scope>
    <source>
        <strain evidence="3 4">DSM 13279</strain>
    </source>
</reference>
<organism evidence="3 4">
    <name type="scientific">Collinsella stercoris DSM 13279</name>
    <dbReference type="NCBI Taxonomy" id="445975"/>
    <lineage>
        <taxon>Bacteria</taxon>
        <taxon>Bacillati</taxon>
        <taxon>Actinomycetota</taxon>
        <taxon>Coriobacteriia</taxon>
        <taxon>Coriobacteriales</taxon>
        <taxon>Coriobacteriaceae</taxon>
        <taxon>Collinsella</taxon>
    </lineage>
</organism>